<evidence type="ECO:0000256" key="2">
    <source>
        <dbReference type="ARBA" id="ARBA00022833"/>
    </source>
</evidence>
<organism evidence="6 7">
    <name type="scientific">Hymenochirus boettgeri</name>
    <name type="common">Congo dwarf clawed frog</name>
    <dbReference type="NCBI Taxonomy" id="247094"/>
    <lineage>
        <taxon>Eukaryota</taxon>
        <taxon>Metazoa</taxon>
        <taxon>Chordata</taxon>
        <taxon>Craniata</taxon>
        <taxon>Vertebrata</taxon>
        <taxon>Euteleostomi</taxon>
        <taxon>Amphibia</taxon>
        <taxon>Batrachia</taxon>
        <taxon>Anura</taxon>
        <taxon>Pipoidea</taxon>
        <taxon>Pipidae</taxon>
        <taxon>Pipinae</taxon>
        <taxon>Hymenochirus</taxon>
    </lineage>
</organism>
<feature type="compositionally biased region" description="Low complexity" evidence="4">
    <location>
        <begin position="575"/>
        <end position="587"/>
    </location>
</feature>
<evidence type="ECO:0000256" key="4">
    <source>
        <dbReference type="SAM" id="MobiDB-lite"/>
    </source>
</evidence>
<dbReference type="Pfam" id="PF22586">
    <property type="entry name" value="ANCHR-like_BBOX"/>
    <property type="match status" value="1"/>
</dbReference>
<accession>A0A8T2JP16</accession>
<dbReference type="SMART" id="SM00336">
    <property type="entry name" value="BBOX"/>
    <property type="match status" value="1"/>
</dbReference>
<evidence type="ECO:0000313" key="6">
    <source>
        <dbReference type="EMBL" id="KAG8445214.1"/>
    </source>
</evidence>
<dbReference type="PANTHER" id="PTHR28634">
    <property type="entry name" value="ZINC FINGER B-BOX DOMAIN-CONTAINING PROTEIN 1"/>
    <property type="match status" value="1"/>
</dbReference>
<dbReference type="Proteomes" id="UP000812440">
    <property type="component" value="Chromosome 5"/>
</dbReference>
<proteinExistence type="predicted"/>
<dbReference type="CDD" id="cd19818">
    <property type="entry name" value="Bbox1_ZBBX"/>
    <property type="match status" value="1"/>
</dbReference>
<feature type="region of interest" description="Disordered" evidence="4">
    <location>
        <begin position="532"/>
        <end position="587"/>
    </location>
</feature>
<sequence length="704" mass="78789">MEGGGGGCRLLFNPCLLPFKVPSGRIKFRVLKTSVQDKKEKESDVQNSVLRMTDVMVPEKPKFKGKACGQCEAKSALLMCLECGEDYCPTCFVKIHQKGALKLHRTKPIEGKAQGGKFEVLHKTKRELDIKESKGFDTDKSYTGVPASSGRINVEDQGFSISTSEQVPANNASLLYGAFNEEESAKSFKDAIIQWRRETQGNLQALPSFETTTDCTGNSEAQTVLAMNTKPLEVEFKENSISYMEKLILKKNRRTPVSRASSQRQDKCRYSPTSASEHEINESDDLTAEELEDHEQYVALFKPERHDTSSIVNNPALQIVELNKAPEEELEESRSFLVSEVDNEVISKQSFPDKENQSSSLFHAKMAETSPLHNVAKKSPMQLQSSYMVNRGITFNPLPDTKILLAESIKVPQIEDNKSISYESFYDIRHSNISSSGSVSKELKSISLRQKSVVNDYEGLKGFFILDVDAKEVKPDHSSLQCSEPQIPEQQIPEQEIMCAGDSPWFPASSLGQCADEAIVKDLVENSKLQCTSFSPEHTPRPSKPKTTQRPVTGCHSKRAHSARSSESDRVLRTRSAAARPVSRAASEISEIESIDLTERDDPLQELVEEQKMLSDLGKELNILKNYSGKDLCHQVNSQESLKFKRSSRSPTNFSKMYEKKVQAITYSSPMHARRSVESPYDEESYSDGYDDALQDKLNVLSLQ</sequence>
<dbReference type="PANTHER" id="PTHR28634:SF1">
    <property type="entry name" value="ZINC FINGER B-BOX DOMAIN-CONTAINING PROTEIN 1"/>
    <property type="match status" value="1"/>
</dbReference>
<protein>
    <recommendedName>
        <fullName evidence="5">B box-type domain-containing protein</fullName>
    </recommendedName>
</protein>
<keyword evidence="1 3" id="KW-0479">Metal-binding</keyword>
<comment type="caution">
    <text evidence="6">The sequence shown here is derived from an EMBL/GenBank/DDBJ whole genome shotgun (WGS) entry which is preliminary data.</text>
</comment>
<keyword evidence="2" id="KW-0862">Zinc</keyword>
<dbReference type="GO" id="GO:0008270">
    <property type="term" value="F:zinc ion binding"/>
    <property type="evidence" value="ECO:0007669"/>
    <property type="project" value="UniProtKB-KW"/>
</dbReference>
<feature type="region of interest" description="Disordered" evidence="4">
    <location>
        <begin position="671"/>
        <end position="690"/>
    </location>
</feature>
<dbReference type="InterPro" id="IPR037688">
    <property type="entry name" value="ZBBX"/>
</dbReference>
<feature type="region of interest" description="Disordered" evidence="4">
    <location>
        <begin position="254"/>
        <end position="285"/>
    </location>
</feature>
<dbReference type="AlphaFoldDB" id="A0A8T2JP16"/>
<name>A0A8T2JP16_9PIPI</name>
<dbReference type="InterPro" id="IPR000315">
    <property type="entry name" value="Znf_B-box"/>
</dbReference>
<evidence type="ECO:0000259" key="5">
    <source>
        <dbReference type="PROSITE" id="PS50119"/>
    </source>
</evidence>
<evidence type="ECO:0000256" key="3">
    <source>
        <dbReference type="PROSITE-ProRule" id="PRU00024"/>
    </source>
</evidence>
<feature type="domain" description="B box-type" evidence="5">
    <location>
        <begin position="63"/>
        <end position="109"/>
    </location>
</feature>
<evidence type="ECO:0000313" key="7">
    <source>
        <dbReference type="Proteomes" id="UP000812440"/>
    </source>
</evidence>
<keyword evidence="1 3" id="KW-0863">Zinc-finger</keyword>
<reference evidence="6" key="1">
    <citation type="thesis" date="2020" institute="ProQuest LLC" country="789 East Eisenhower Parkway, Ann Arbor, MI, USA">
        <title>Comparative Genomics and Chromosome Evolution.</title>
        <authorList>
            <person name="Mudd A.B."/>
        </authorList>
    </citation>
    <scope>NUCLEOTIDE SEQUENCE</scope>
    <source>
        <strain evidence="6">Female2</strain>
        <tissue evidence="6">Blood</tissue>
    </source>
</reference>
<dbReference type="PROSITE" id="PS50119">
    <property type="entry name" value="ZF_BBOX"/>
    <property type="match status" value="1"/>
</dbReference>
<dbReference type="EMBL" id="JAACNH010000004">
    <property type="protein sequence ID" value="KAG8445214.1"/>
    <property type="molecule type" value="Genomic_DNA"/>
</dbReference>
<evidence type="ECO:0000256" key="1">
    <source>
        <dbReference type="ARBA" id="ARBA00022771"/>
    </source>
</evidence>
<dbReference type="OrthoDB" id="6226111at2759"/>
<feature type="compositionally biased region" description="Acidic residues" evidence="4">
    <location>
        <begin position="680"/>
        <end position="690"/>
    </location>
</feature>
<keyword evidence="7" id="KW-1185">Reference proteome</keyword>
<gene>
    <name evidence="6" type="ORF">GDO86_010117</name>
</gene>